<keyword evidence="2" id="KW-1185">Reference proteome</keyword>
<protein>
    <submittedName>
        <fullName evidence="1">2-dehydro-3-deoxygalactonokinase</fullName>
    </submittedName>
</protein>
<dbReference type="Pfam" id="PF05035">
    <property type="entry name" value="DGOK"/>
    <property type="match status" value="1"/>
</dbReference>
<organism evidence="1 2">
    <name type="scientific">Albidovulum sediminicola</name>
    <dbReference type="NCBI Taxonomy" id="2984331"/>
    <lineage>
        <taxon>Bacteria</taxon>
        <taxon>Pseudomonadati</taxon>
        <taxon>Pseudomonadota</taxon>
        <taxon>Alphaproteobacteria</taxon>
        <taxon>Rhodobacterales</taxon>
        <taxon>Paracoccaceae</taxon>
        <taxon>Albidovulum</taxon>
    </lineage>
</organism>
<name>A0ABT2Z201_9RHOB</name>
<reference evidence="1 2" key="1">
    <citation type="submission" date="2022-10" db="EMBL/GenBank/DDBJ databases">
        <title>Defluviimonas sp. nov., isolated from ocean surface water.</title>
        <authorList>
            <person name="He W."/>
            <person name="Wang L."/>
            <person name="Zhang D.-F."/>
        </authorList>
    </citation>
    <scope>NUCLEOTIDE SEQUENCE [LARGE SCALE GENOMIC DNA]</scope>
    <source>
        <strain evidence="1 2">WL0075</strain>
    </source>
</reference>
<gene>
    <name evidence="1" type="ORF">OE647_10260</name>
</gene>
<dbReference type="Gene3D" id="3.30.420.310">
    <property type="entry name" value="2-keto-3-deoxy-galactonokinase, C-terminal domain"/>
    <property type="match status" value="1"/>
</dbReference>
<dbReference type="InterPro" id="IPR042258">
    <property type="entry name" value="DGOK_N"/>
</dbReference>
<sequence>MSVRIAVDWGTTALRLWALAPDGHVLAERRSDKGMGGLSPDAFEPAFLDLAGDLVEAAGAAEVLICGMAGARSGWRETPYAPVPCTLSGKGAATVATRDPRLSVRIIPGLSQADPPDVMRGEENQIAGFLVGRPDFDGVLCLPGTHTKWVRVTGGRIDHFRTVMTGELFALLSGASVLRHSISGDDPWQGDAFEQALRRAMHAPETLTAALFALRAESLLASQPPGATRSALSGLLIGQELAATASLWSAHSVAIIGEPTLAALYRTALAHAGVVAEVLDGGDLVLQGLRTAFAELEETGV</sequence>
<dbReference type="InterPro" id="IPR042257">
    <property type="entry name" value="DGOK_C"/>
</dbReference>
<accession>A0ABT2Z201</accession>
<dbReference type="SUPFAM" id="SSF53067">
    <property type="entry name" value="Actin-like ATPase domain"/>
    <property type="match status" value="1"/>
</dbReference>
<comment type="caution">
    <text evidence="1">The sequence shown here is derived from an EMBL/GenBank/DDBJ whole genome shotgun (WGS) entry which is preliminary data.</text>
</comment>
<dbReference type="InterPro" id="IPR043129">
    <property type="entry name" value="ATPase_NBD"/>
</dbReference>
<evidence type="ECO:0000313" key="1">
    <source>
        <dbReference type="EMBL" id="MCV2865113.1"/>
    </source>
</evidence>
<dbReference type="InterPro" id="IPR007729">
    <property type="entry name" value="DGOK"/>
</dbReference>
<evidence type="ECO:0000313" key="2">
    <source>
        <dbReference type="Proteomes" id="UP001652503"/>
    </source>
</evidence>
<dbReference type="Gene3D" id="3.30.420.300">
    <property type="entry name" value="2-keto-3-deoxy-galactonokinase, substrate binding domain"/>
    <property type="match status" value="1"/>
</dbReference>
<dbReference type="RefSeq" id="WP_263721629.1">
    <property type="nucleotide sequence ID" value="NZ_JAOWLA010000008.1"/>
</dbReference>
<dbReference type="EMBL" id="JAOWLA010000008">
    <property type="protein sequence ID" value="MCV2865113.1"/>
    <property type="molecule type" value="Genomic_DNA"/>
</dbReference>
<proteinExistence type="predicted"/>
<dbReference type="Proteomes" id="UP001652503">
    <property type="component" value="Unassembled WGS sequence"/>
</dbReference>